<dbReference type="InterPro" id="IPR036291">
    <property type="entry name" value="NAD(P)-bd_dom_sf"/>
</dbReference>
<keyword evidence="1" id="KW-0648">Protein biosynthesis</keyword>
<dbReference type="SUPFAM" id="SSF51735">
    <property type="entry name" value="NAD(P)-binding Rossmann-fold domains"/>
    <property type="match status" value="1"/>
</dbReference>
<dbReference type="PANTHER" id="PTHR48079:SF6">
    <property type="entry name" value="NAD(P)-BINDING DOMAIN-CONTAINING PROTEIN-RELATED"/>
    <property type="match status" value="1"/>
</dbReference>
<dbReference type="HOGENOM" id="CLU_007383_12_0_1"/>
<proteinExistence type="predicted"/>
<dbReference type="GO" id="GO:0005737">
    <property type="term" value="C:cytoplasm"/>
    <property type="evidence" value="ECO:0007669"/>
    <property type="project" value="TreeGrafter"/>
</dbReference>
<name>A0A093VIE0_TALMA</name>
<gene>
    <name evidence="1" type="ORF">GQ26_0032240</name>
</gene>
<dbReference type="PANTHER" id="PTHR48079">
    <property type="entry name" value="PROTEIN YEEZ"/>
    <property type="match status" value="1"/>
</dbReference>
<dbReference type="GO" id="GO:0003746">
    <property type="term" value="F:translation elongation factor activity"/>
    <property type="evidence" value="ECO:0007669"/>
    <property type="project" value="UniProtKB-KW"/>
</dbReference>
<keyword evidence="1" id="KW-0251">Elongation factor</keyword>
<dbReference type="eggNOG" id="ENOG502SJ62">
    <property type="taxonomic scope" value="Eukaryota"/>
</dbReference>
<evidence type="ECO:0000313" key="1">
    <source>
        <dbReference type="EMBL" id="KFX52327.1"/>
    </source>
</evidence>
<dbReference type="EMBL" id="JPOX01000003">
    <property type="protein sequence ID" value="KFX52328.1"/>
    <property type="molecule type" value="Genomic_DNA"/>
</dbReference>
<sequence length="312" mass="34810">MSHNILITGASGYLGGTLLTRWKEANLPPYNKLYALIRTEEQANAVQTLYNAEPVQIDLRSDVDIEQAIISRDISIIYYLIDPLEDRIPRPHVLLDTDEELYDLLKDVDGPQPLLVQAGKRNVQVIDDGASFGVRSYIFAPCIVYGKGQGFGNPISIQTVAVIRAAKKMRKIYTVDDSSARWPVCHIDDNTTLFLSILRDILSGQNLSHGKNGFYLASSGLVKWHDLYRVFSKRLLERGVIDDDTITPADDAALEEIATVLRRRKSFVPAEIGGRCTFTAARGHAIGWKAEHPPEHIFETAGEEVDLVLQHS</sequence>
<reference evidence="1" key="1">
    <citation type="journal article" date="2014" name="PLoS Genet.">
        <title>Signature Gene Expression Reveals Novel Clues to the Molecular Mechanisms of Dimorphic Transition in Penicillium marneffei.</title>
        <authorList>
            <person name="Yang E."/>
            <person name="Wang G."/>
            <person name="Cai J."/>
            <person name="Woo P.C."/>
            <person name="Lau S.K."/>
            <person name="Yuen K.-Y."/>
            <person name="Chow W.-N."/>
            <person name="Lin X."/>
        </authorList>
    </citation>
    <scope>NUCLEOTIDE SEQUENCE [LARGE SCALE GENOMIC DNA]</scope>
    <source>
        <strain evidence="1">PM1</strain>
    </source>
</reference>
<dbReference type="EMBL" id="JPOX01000003">
    <property type="protein sequence ID" value="KFX52327.1"/>
    <property type="molecule type" value="Genomic_DNA"/>
</dbReference>
<accession>A0A093VIE0</accession>
<organism evidence="1">
    <name type="scientific">Talaromyces marneffei PM1</name>
    <dbReference type="NCBI Taxonomy" id="1077442"/>
    <lineage>
        <taxon>Eukaryota</taxon>
        <taxon>Fungi</taxon>
        <taxon>Dikarya</taxon>
        <taxon>Ascomycota</taxon>
        <taxon>Pezizomycotina</taxon>
        <taxon>Eurotiomycetes</taxon>
        <taxon>Eurotiomycetidae</taxon>
        <taxon>Eurotiales</taxon>
        <taxon>Trichocomaceae</taxon>
        <taxon>Talaromyces</taxon>
        <taxon>Talaromyces sect. Talaromyces</taxon>
    </lineage>
</organism>
<dbReference type="GO" id="GO:0004029">
    <property type="term" value="F:aldehyde dehydrogenase (NAD+) activity"/>
    <property type="evidence" value="ECO:0007669"/>
    <property type="project" value="TreeGrafter"/>
</dbReference>
<protein>
    <submittedName>
        <fullName evidence="1">Elongation factor 2</fullName>
    </submittedName>
</protein>
<dbReference type="Gene3D" id="3.40.50.720">
    <property type="entry name" value="NAD(P)-binding Rossmann-like Domain"/>
    <property type="match status" value="2"/>
</dbReference>
<comment type="caution">
    <text evidence="1">The sequence shown here is derived from an EMBL/GenBank/DDBJ whole genome shotgun (WGS) entry which is preliminary data.</text>
</comment>
<dbReference type="AlphaFoldDB" id="A0A093VIE0"/>
<dbReference type="InterPro" id="IPR051783">
    <property type="entry name" value="NAD(P)-dependent_oxidoreduct"/>
</dbReference>